<keyword evidence="12 20" id="KW-0239">DNA-directed DNA polymerase</keyword>
<dbReference type="NCBIfam" id="NF004316">
    <property type="entry name" value="PRK05711.1"/>
    <property type="match status" value="1"/>
</dbReference>
<evidence type="ECO:0000256" key="14">
    <source>
        <dbReference type="ARBA" id="ARBA00025483"/>
    </source>
</evidence>
<evidence type="ECO:0000256" key="10">
    <source>
        <dbReference type="ARBA" id="ARBA00022839"/>
    </source>
</evidence>
<keyword evidence="8 19" id="KW-0479">Metal-binding</keyword>
<feature type="binding site" evidence="18">
    <location>
        <position position="8"/>
    </location>
    <ligand>
        <name>substrate</name>
    </ligand>
</feature>
<dbReference type="InterPro" id="IPR013520">
    <property type="entry name" value="Ribonucl_H"/>
</dbReference>
<dbReference type="PANTHER" id="PTHR30231:SF41">
    <property type="entry name" value="DNA POLYMERASE III SUBUNIT EPSILON"/>
    <property type="match status" value="1"/>
</dbReference>
<evidence type="ECO:0000256" key="18">
    <source>
        <dbReference type="PIRSR" id="PIRSR606309-2"/>
    </source>
</evidence>
<dbReference type="InterPro" id="IPR036397">
    <property type="entry name" value="RNaseH_sf"/>
</dbReference>
<evidence type="ECO:0000256" key="12">
    <source>
        <dbReference type="ARBA" id="ARBA00022932"/>
    </source>
</evidence>
<feature type="active site" description="Proton acceptor" evidence="17">
    <location>
        <position position="151"/>
    </location>
</feature>
<evidence type="ECO:0000313" key="23">
    <source>
        <dbReference type="Proteomes" id="UP000293550"/>
    </source>
</evidence>
<comment type="subunit">
    <text evidence="15 20">DNA polymerase III contains a core (composed of alpha, epsilon and theta chains) that associates with a tau subunit. This core dimerizes to form the POLIII' complex. PolIII' associates with the gamma complex (composed of gamma, delta, delta', psi and chi chains) and with the beta chain to form the complete DNA polymerase III complex.</text>
</comment>
<dbReference type="AlphaFoldDB" id="A0A4Q7DG24"/>
<keyword evidence="13 19" id="KW-0464">Manganese</keyword>
<evidence type="ECO:0000256" key="4">
    <source>
        <dbReference type="ARBA" id="ARBA00022679"/>
    </source>
</evidence>
<keyword evidence="10 20" id="KW-0269">Exonuclease</keyword>
<evidence type="ECO:0000256" key="11">
    <source>
        <dbReference type="ARBA" id="ARBA00022842"/>
    </source>
</evidence>
<dbReference type="InterPro" id="IPR006054">
    <property type="entry name" value="DnaQ"/>
</dbReference>
<evidence type="ECO:0000256" key="6">
    <source>
        <dbReference type="ARBA" id="ARBA00022705"/>
    </source>
</evidence>
<dbReference type="PANTHER" id="PTHR30231">
    <property type="entry name" value="DNA POLYMERASE III SUBUNIT EPSILON"/>
    <property type="match status" value="1"/>
</dbReference>
<dbReference type="InterPro" id="IPR006309">
    <property type="entry name" value="DnaQ_proteo"/>
</dbReference>
<reference evidence="22 23" key="1">
    <citation type="submission" date="2018-10" db="EMBL/GenBank/DDBJ databases">
        <title>An updated phylogeny of the Alphaproteobacteria reveals that the parasitic Rickettsiales and Holosporales have independent origins.</title>
        <authorList>
            <person name="Munoz-Gomez S.A."/>
            <person name="Hess S."/>
            <person name="Burger G."/>
            <person name="Lang B.F."/>
            <person name="Susko E."/>
            <person name="Slamovits C.H."/>
            <person name="Roger A.J."/>
        </authorList>
    </citation>
    <scope>NUCLEOTIDE SEQUENCE [LARGE SCALE GENOMIC DNA]</scope>
    <source>
        <strain evidence="22">HOLO01</strain>
    </source>
</reference>
<organism evidence="22 23">
    <name type="scientific">Candidatus Finniella inopinata</name>
    <dbReference type="NCBI Taxonomy" id="1696036"/>
    <lineage>
        <taxon>Bacteria</taxon>
        <taxon>Pseudomonadati</taxon>
        <taxon>Pseudomonadota</taxon>
        <taxon>Alphaproteobacteria</taxon>
        <taxon>Holosporales</taxon>
        <taxon>Candidatus Paracaedibacteraceae</taxon>
        <taxon>Candidatus Finniella</taxon>
    </lineage>
</organism>
<dbReference type="Gene3D" id="3.30.420.10">
    <property type="entry name" value="Ribonuclease H-like superfamily/Ribonuclease H"/>
    <property type="match status" value="1"/>
</dbReference>
<dbReference type="GO" id="GO:0003887">
    <property type="term" value="F:DNA-directed DNA polymerase activity"/>
    <property type="evidence" value="ECO:0007669"/>
    <property type="project" value="UniProtKB-KW"/>
</dbReference>
<accession>A0A4Q7DG24</accession>
<evidence type="ECO:0000256" key="9">
    <source>
        <dbReference type="ARBA" id="ARBA00022801"/>
    </source>
</evidence>
<dbReference type="GO" id="GO:0046872">
    <property type="term" value="F:metal ion binding"/>
    <property type="evidence" value="ECO:0007669"/>
    <property type="project" value="UniProtKB-KW"/>
</dbReference>
<keyword evidence="6 20" id="KW-0235">DNA replication</keyword>
<evidence type="ECO:0000256" key="20">
    <source>
        <dbReference type="RuleBase" id="RU364087"/>
    </source>
</evidence>
<dbReference type="SMART" id="SM00479">
    <property type="entry name" value="EXOIII"/>
    <property type="match status" value="1"/>
</dbReference>
<feature type="binding site" evidence="18">
    <location>
        <position position="53"/>
    </location>
    <ligand>
        <name>substrate</name>
    </ligand>
</feature>
<keyword evidence="5 20" id="KW-0548">Nucleotidyltransferase</keyword>
<protein>
    <recommendedName>
        <fullName evidence="3 20">DNA polymerase III subunit epsilon</fullName>
        <ecNumber evidence="2 20">2.7.7.7</ecNumber>
    </recommendedName>
</protein>
<dbReference type="GO" id="GO:0008408">
    <property type="term" value="F:3'-5' exonuclease activity"/>
    <property type="evidence" value="ECO:0007669"/>
    <property type="project" value="TreeGrafter"/>
</dbReference>
<evidence type="ECO:0000256" key="19">
    <source>
        <dbReference type="PIRSR" id="PIRSR606309-3"/>
    </source>
</evidence>
<evidence type="ECO:0000256" key="17">
    <source>
        <dbReference type="PIRSR" id="PIRSR606309-1"/>
    </source>
</evidence>
<dbReference type="EC" id="2.7.7.7" evidence="2 20"/>
<feature type="binding site" evidence="18">
    <location>
        <position position="156"/>
    </location>
    <ligand>
        <name>substrate</name>
    </ligand>
</feature>
<dbReference type="NCBIfam" id="TIGR01406">
    <property type="entry name" value="dnaQ_proteo"/>
    <property type="match status" value="1"/>
</dbReference>
<feature type="domain" description="Exonuclease" evidence="21">
    <location>
        <begin position="3"/>
        <end position="173"/>
    </location>
</feature>
<keyword evidence="23" id="KW-1185">Reference proteome</keyword>
<evidence type="ECO:0000256" key="16">
    <source>
        <dbReference type="ARBA" id="ARBA00049244"/>
    </source>
</evidence>
<evidence type="ECO:0000256" key="8">
    <source>
        <dbReference type="ARBA" id="ARBA00022723"/>
    </source>
</evidence>
<gene>
    <name evidence="20 22" type="primary">dnaQ</name>
    <name evidence="22" type="ORF">EQU50_06665</name>
</gene>
<evidence type="ECO:0000256" key="1">
    <source>
        <dbReference type="ARBA" id="ARBA00001936"/>
    </source>
</evidence>
<evidence type="ECO:0000256" key="13">
    <source>
        <dbReference type="ARBA" id="ARBA00023211"/>
    </source>
</evidence>
<feature type="binding site" evidence="19">
    <location>
        <position position="10"/>
    </location>
    <ligand>
        <name>a divalent metal cation</name>
        <dbReference type="ChEBI" id="CHEBI:60240"/>
        <label>1</label>
        <note>catalytic</note>
    </ligand>
</feature>
<evidence type="ECO:0000256" key="7">
    <source>
        <dbReference type="ARBA" id="ARBA00022722"/>
    </source>
</evidence>
<dbReference type="GO" id="GO:0003677">
    <property type="term" value="F:DNA binding"/>
    <property type="evidence" value="ECO:0007669"/>
    <property type="project" value="InterPro"/>
</dbReference>
<dbReference type="EMBL" id="SCFB01000008">
    <property type="protein sequence ID" value="RZI45602.1"/>
    <property type="molecule type" value="Genomic_DNA"/>
</dbReference>
<evidence type="ECO:0000259" key="21">
    <source>
        <dbReference type="SMART" id="SM00479"/>
    </source>
</evidence>
<dbReference type="CDD" id="cd06131">
    <property type="entry name" value="DNA_pol_III_epsilon_Ecoli_like"/>
    <property type="match status" value="1"/>
</dbReference>
<sequence>MLREIILDTETTGLSHQAGHRIVEIGCIELLNHMPTGKHYQVYINPEREVPPESTAITGLTHDFLKNHGVFASVADDFLSFIQDDRLVIHNANFDVGFLNAELVRLNKPKIEMYRVVDTLLIARRKFPGSPASLDALCKRFQIDLGGRSKHGALLDSQLLAQVYLELLGGRQRQLGIQKDAGRQENQDISNSTVVVFPRRDFVLKSGEEESHKDFVKKIYGNLWGY</sequence>
<comment type="function">
    <text evidence="14 20">DNA polymerase III is a complex, multichain enzyme responsible for most of the replicative synthesis in bacteria. The epsilon subunit contain the editing function and is a proofreading 3'-5' exonuclease.</text>
</comment>
<dbReference type="OrthoDB" id="9804290at2"/>
<evidence type="ECO:0000256" key="15">
    <source>
        <dbReference type="ARBA" id="ARBA00026073"/>
    </source>
</evidence>
<keyword evidence="4 20" id="KW-0808">Transferase</keyword>
<evidence type="ECO:0000313" key="22">
    <source>
        <dbReference type="EMBL" id="RZI45602.1"/>
    </source>
</evidence>
<dbReference type="NCBIfam" id="TIGR00573">
    <property type="entry name" value="dnaq"/>
    <property type="match status" value="1"/>
</dbReference>
<dbReference type="InterPro" id="IPR012337">
    <property type="entry name" value="RNaseH-like_sf"/>
</dbReference>
<dbReference type="FunFam" id="3.30.420.10:FF:000012">
    <property type="entry name" value="DNA polymerase III subunit epsilon"/>
    <property type="match status" value="1"/>
</dbReference>
<keyword evidence="7 20" id="KW-0540">Nuclease</keyword>
<proteinExistence type="predicted"/>
<evidence type="ECO:0000256" key="3">
    <source>
        <dbReference type="ARBA" id="ARBA00020352"/>
    </source>
</evidence>
<evidence type="ECO:0000256" key="2">
    <source>
        <dbReference type="ARBA" id="ARBA00012417"/>
    </source>
</evidence>
<dbReference type="RefSeq" id="WP_130154355.1">
    <property type="nucleotide sequence ID" value="NZ_SCFB01000008.1"/>
</dbReference>
<dbReference type="SUPFAM" id="SSF53098">
    <property type="entry name" value="Ribonuclease H-like"/>
    <property type="match status" value="1"/>
</dbReference>
<feature type="binding site" evidence="19">
    <location>
        <position position="156"/>
    </location>
    <ligand>
        <name>a divalent metal cation</name>
        <dbReference type="ChEBI" id="CHEBI:60240"/>
        <label>1</label>
        <note>catalytic</note>
    </ligand>
</feature>
<keyword evidence="11 19" id="KW-0460">Magnesium</keyword>
<dbReference type="Proteomes" id="UP000293550">
    <property type="component" value="Unassembled WGS sequence"/>
</dbReference>
<name>A0A4Q7DG24_9PROT</name>
<feature type="binding site" evidence="19">
    <location>
        <position position="8"/>
    </location>
    <ligand>
        <name>a divalent metal cation</name>
        <dbReference type="ChEBI" id="CHEBI:60240"/>
        <label>1</label>
        <note>catalytic</note>
    </ligand>
</feature>
<dbReference type="GO" id="GO:0005829">
    <property type="term" value="C:cytosol"/>
    <property type="evidence" value="ECO:0007669"/>
    <property type="project" value="TreeGrafter"/>
</dbReference>
<dbReference type="Pfam" id="PF00929">
    <property type="entry name" value="RNase_T"/>
    <property type="match status" value="1"/>
</dbReference>
<dbReference type="GO" id="GO:0045004">
    <property type="term" value="P:DNA replication proofreading"/>
    <property type="evidence" value="ECO:0007669"/>
    <property type="project" value="TreeGrafter"/>
</dbReference>
<comment type="catalytic activity">
    <reaction evidence="16 20">
        <text>DNA(n) + a 2'-deoxyribonucleoside 5'-triphosphate = DNA(n+1) + diphosphate</text>
        <dbReference type="Rhea" id="RHEA:22508"/>
        <dbReference type="Rhea" id="RHEA-COMP:17339"/>
        <dbReference type="Rhea" id="RHEA-COMP:17340"/>
        <dbReference type="ChEBI" id="CHEBI:33019"/>
        <dbReference type="ChEBI" id="CHEBI:61560"/>
        <dbReference type="ChEBI" id="CHEBI:173112"/>
        <dbReference type="EC" id="2.7.7.7"/>
    </reaction>
</comment>
<evidence type="ECO:0000256" key="5">
    <source>
        <dbReference type="ARBA" id="ARBA00022695"/>
    </source>
</evidence>
<comment type="caution">
    <text evidence="22">The sequence shown here is derived from an EMBL/GenBank/DDBJ whole genome shotgun (WGS) entry which is preliminary data.</text>
</comment>
<comment type="cofactor">
    <cofactor evidence="1 20">
        <name>Mn(2+)</name>
        <dbReference type="ChEBI" id="CHEBI:29035"/>
    </cofactor>
</comment>
<comment type="cofactor">
    <cofactor evidence="19">
        <name>Mg(2+)</name>
        <dbReference type="ChEBI" id="CHEBI:18420"/>
    </cofactor>
    <cofactor evidence="19">
        <name>Mn(2+)</name>
        <dbReference type="ChEBI" id="CHEBI:29035"/>
    </cofactor>
    <text evidence="19">Binds 2 divalent metal cations. Magnesium or manganese.</text>
</comment>
<feature type="binding site" evidence="18">
    <location>
        <position position="10"/>
    </location>
    <ligand>
        <name>substrate</name>
    </ligand>
</feature>
<keyword evidence="9 20" id="KW-0378">Hydrolase</keyword>